<dbReference type="InterPro" id="IPR033917">
    <property type="entry name" value="ML_PG-PI_TP"/>
</dbReference>
<evidence type="ECO:0000256" key="6">
    <source>
        <dbReference type="ARBA" id="ARBA00023055"/>
    </source>
</evidence>
<dbReference type="EMBL" id="JACXVP010000010">
    <property type="protein sequence ID" value="KAG5583172.1"/>
    <property type="molecule type" value="Genomic_DNA"/>
</dbReference>
<evidence type="ECO:0000256" key="2">
    <source>
        <dbReference type="ARBA" id="ARBA00006370"/>
    </source>
</evidence>
<organism evidence="8 9">
    <name type="scientific">Solanum commersonii</name>
    <name type="common">Commerson's wild potato</name>
    <name type="synonym">Commerson's nightshade</name>
    <dbReference type="NCBI Taxonomy" id="4109"/>
    <lineage>
        <taxon>Eukaryota</taxon>
        <taxon>Viridiplantae</taxon>
        <taxon>Streptophyta</taxon>
        <taxon>Embryophyta</taxon>
        <taxon>Tracheophyta</taxon>
        <taxon>Spermatophyta</taxon>
        <taxon>Magnoliopsida</taxon>
        <taxon>eudicotyledons</taxon>
        <taxon>Gunneridae</taxon>
        <taxon>Pentapetalae</taxon>
        <taxon>asterids</taxon>
        <taxon>lamiids</taxon>
        <taxon>Solanales</taxon>
        <taxon>Solanaceae</taxon>
        <taxon>Solanoideae</taxon>
        <taxon>Solaneae</taxon>
        <taxon>Solanum</taxon>
    </lineage>
</organism>
<comment type="caution">
    <text evidence="8">The sequence shown here is derived from an EMBL/GenBank/DDBJ whole genome shotgun (WGS) entry which is preliminary data.</text>
</comment>
<sequence length="385" mass="42282">MFAMCILTKLPRLCSLSLNCQKILSLWLWEIDQYYSMALKLFVVALFFSFSVLFPLASANSTDFQYCNKAANYVVKVRGLDITPYPVKGGKETTFSIAATTDENISGRKLVIDVKYLFLHVHKESHDICEETSCPVSGDFVISHSQALPGITPPGSYTLTMRMLDGSNHELSCITFGFSISLIAESKAVADIIIQTLSTLPHTPIPKKPNKNSQRTFFFSVFPFSHQNQAMAVKLIVILVFSTCILRPFSSAKSTDFHYCNKKANYGVKVSGVDITPYPVKGGKEATFSIAATTDDNISGGKLIIDVKYLFLHVHHETRDICKETSCPVSGDFVLSHSQALPGIAPPGSYTLTMKMVDGSNQELSCITFGFNMSLIAESIAVADA</sequence>
<gene>
    <name evidence="8" type="ORF">H5410_053799</name>
</gene>
<dbReference type="Gene3D" id="2.60.40.770">
    <property type="match status" value="2"/>
</dbReference>
<comment type="similarity">
    <text evidence="2">Belongs to the NPC2 family.</text>
</comment>
<dbReference type="Proteomes" id="UP000824120">
    <property type="component" value="Chromosome 10"/>
</dbReference>
<keyword evidence="4" id="KW-0813">Transport</keyword>
<dbReference type="InterPro" id="IPR014756">
    <property type="entry name" value="Ig_E-set"/>
</dbReference>
<dbReference type="SUPFAM" id="SSF81296">
    <property type="entry name" value="E set domains"/>
    <property type="match status" value="2"/>
</dbReference>
<evidence type="ECO:0000313" key="9">
    <source>
        <dbReference type="Proteomes" id="UP000824120"/>
    </source>
</evidence>
<evidence type="ECO:0000256" key="1">
    <source>
        <dbReference type="ARBA" id="ARBA00002053"/>
    </source>
</evidence>
<dbReference type="PANTHER" id="PTHR11306">
    <property type="entry name" value="NIEMANN PICK TYPE C2 PROTEIN NPC2-RELATED"/>
    <property type="match status" value="1"/>
</dbReference>
<evidence type="ECO:0000256" key="5">
    <source>
        <dbReference type="ARBA" id="ARBA00022729"/>
    </source>
</evidence>
<reference evidence="8 9" key="1">
    <citation type="submission" date="2020-09" db="EMBL/GenBank/DDBJ databases">
        <title>De no assembly of potato wild relative species, Solanum commersonii.</title>
        <authorList>
            <person name="Cho K."/>
        </authorList>
    </citation>
    <scope>NUCLEOTIDE SEQUENCE [LARGE SCALE GENOMIC DNA]</scope>
    <source>
        <strain evidence="8">LZ3.2</strain>
        <tissue evidence="8">Leaf</tissue>
    </source>
</reference>
<dbReference type="Pfam" id="PF02221">
    <property type="entry name" value="E1_DerP2_DerF2"/>
    <property type="match status" value="2"/>
</dbReference>
<keyword evidence="9" id="KW-1185">Reference proteome</keyword>
<feature type="domain" description="MD-2-related lipid-recognition" evidence="7">
    <location>
        <begin position="257"/>
        <end position="371"/>
    </location>
</feature>
<comment type="subunit">
    <text evidence="3">Monomer.</text>
</comment>
<dbReference type="GO" id="GO:0032934">
    <property type="term" value="F:sterol binding"/>
    <property type="evidence" value="ECO:0007669"/>
    <property type="project" value="InterPro"/>
</dbReference>
<dbReference type="AlphaFoldDB" id="A0A9J5X7D5"/>
<dbReference type="GO" id="GO:0032366">
    <property type="term" value="P:intracellular sterol transport"/>
    <property type="evidence" value="ECO:0007669"/>
    <property type="project" value="InterPro"/>
</dbReference>
<dbReference type="FunFam" id="2.60.40.770:FF:000002">
    <property type="entry name" value="putative phosphatidylglycerol/phosphatidylinositol transfer protein DDB_G0282179"/>
    <property type="match status" value="2"/>
</dbReference>
<dbReference type="InterPro" id="IPR039670">
    <property type="entry name" value="NPC2-like"/>
</dbReference>
<accession>A0A9J5X7D5</accession>
<keyword evidence="5" id="KW-0732">Signal</keyword>
<protein>
    <recommendedName>
        <fullName evidence="7">MD-2-related lipid-recognition domain-containing protein</fullName>
    </recommendedName>
</protein>
<evidence type="ECO:0000256" key="3">
    <source>
        <dbReference type="ARBA" id="ARBA00011245"/>
    </source>
</evidence>
<feature type="domain" description="MD-2-related lipid-recognition" evidence="7">
    <location>
        <begin position="64"/>
        <end position="178"/>
    </location>
</feature>
<name>A0A9J5X7D5_SOLCO</name>
<keyword evidence="6" id="KW-0445">Lipid transport</keyword>
<proteinExistence type="inferred from homology"/>
<dbReference type="InterPro" id="IPR003172">
    <property type="entry name" value="ML_dom"/>
</dbReference>
<dbReference type="SMART" id="SM00737">
    <property type="entry name" value="ML"/>
    <property type="match status" value="2"/>
</dbReference>
<evidence type="ECO:0000313" key="8">
    <source>
        <dbReference type="EMBL" id="KAG5583172.1"/>
    </source>
</evidence>
<evidence type="ECO:0000259" key="7">
    <source>
        <dbReference type="SMART" id="SM00737"/>
    </source>
</evidence>
<evidence type="ECO:0000256" key="4">
    <source>
        <dbReference type="ARBA" id="ARBA00022448"/>
    </source>
</evidence>
<dbReference type="CDD" id="cd00917">
    <property type="entry name" value="PG-PI_TP"/>
    <property type="match status" value="2"/>
</dbReference>
<comment type="function">
    <text evidence="1">Catalyzes the intermembrane transfer of phosphatidylglycerol and phosphatidylinositol.</text>
</comment>
<dbReference type="OrthoDB" id="6409159at2759"/>
<dbReference type="PANTHER" id="PTHR11306:SF0">
    <property type="entry name" value="PHOSPHATIDYLGLYCEROL_PHOSPHATIDYLINOSITOL TRANSFER PROTEIN"/>
    <property type="match status" value="1"/>
</dbReference>